<dbReference type="Pfam" id="PF04357">
    <property type="entry name" value="TamB"/>
    <property type="match status" value="1"/>
</dbReference>
<feature type="domain" description="Translocation and assembly module TamB C-terminal" evidence="5">
    <location>
        <begin position="900"/>
        <end position="1215"/>
    </location>
</feature>
<sequence length="1215" mass="130668">MRRGFRLGLLAVAGALALSLAGVAALLLSEAGGRWLLARVPGLTVEGFSGTLGGRWSAEHLAWQQDGDSLSITAPVLEWSPGCLLQLTLCIDTLAADDVALSLAPGGEPSDEPLQLPALDLPLAIRLGEVRVQRFELDGSEQLSGLHLRAQWLADGLHIEEAGLRLGDLALALEGTLQPRDGWPLEASGSLQLPAVDGQPWSLALEAKGDLQGTLVAHATSSGYLAATLDGQLQPLAPHLPASARIRAAAFKAQAELPDTLVLQRIELDAKGDLQQGYAVQGHANLPGQGGDVALDLAGKVTAAGAEVQRLLLSATAEQSVQVQGRIDWQQALAIDAQLAWRDFPWPRLYPQEQEPPVALQRLDGEVHFSEGRYQGQIDAALKGPAGDFSLASPLQGDLARVELPDLQLKAGQGKARGRLQLGFADGLDWETALALDDLDPAYWLAELPGRLAGTLASQGRYRQQLELKADLDLKGQLRGQPALLKAVAEGAGQRWELGQVQARLGDNRIDGKGRLDQRLDGQLDIALGRLGQLWPGLFGGLTGKLVVAGSADAPQGQLDLKGERLGMRDQRLRQLTLQARLDARQNGTLQLDASQLQAGDKALGDLSLKASGDRQRQQLETRLQGPLLDLQLALDGVLDQGDWRGRLSRGELQSGGQDWRLEQPAKLQRLADGRLELGAHCWRSGPASLCGGDQRLLPEPKLDYRLRDFPLDSLAEWLPDDFAWHGTLDGDLQLELLARGPSGRVQLDASNGVLRLCEEGRDGKWVDFPYQAMRLESTLRPQGIDSRLLFQGERLGRLQVDARIDPRPLRKPLSGDFRLEGLDLAVLRPFVTGVEELEGQLDGAGTLGGTLLAPNVLGQVRLHGGKLAGGDLPTRIEDLTLDARIAGESLELSGAWHSGEKGRGTLSGTLAWSQGLDMDLAVRGNALPVVVEPYANLDVDPDLRVRMADQRLALTGKVRVPRGQIKIRELPPQAVKVSPDAHLVGEQEDEQAPLQLAMDVDVEVGQERLSFSGFGLTADLVGHLKVGDNLAGRGELNLKNGRYRAYGQRLDLRRARLLFAGPLDQPYLDVEAVRKIGDVTAGIRLNGRADEPTTQVFSTPAMSQEQALSYLVLGRPLERGSDGNALGQAALALGLSGSAPLTSELAQKLGLKDFQIGDDGATGVLTDRLSIRYGLGVLEPTSVVALRYELTKRLYIEAASGLASSLDLFYKRDF</sequence>
<dbReference type="GO" id="GO:0009306">
    <property type="term" value="P:protein secretion"/>
    <property type="evidence" value="ECO:0007669"/>
    <property type="project" value="InterPro"/>
</dbReference>
<keyword evidence="4" id="KW-0472">Membrane</keyword>
<dbReference type="RefSeq" id="WP_173179103.1">
    <property type="nucleotide sequence ID" value="NZ_AP023189.1"/>
</dbReference>
<evidence type="ECO:0000256" key="4">
    <source>
        <dbReference type="ARBA" id="ARBA00023136"/>
    </source>
</evidence>
<reference evidence="6 8" key="1">
    <citation type="submission" date="2020-05" db="EMBL/GenBank/DDBJ databases">
        <title>Characterization of novel class B3 metallo-beta-lactamase from novel Pseudomonas species.</title>
        <authorList>
            <person name="Yamada K."/>
            <person name="Aoki K."/>
            <person name="Ishii Y."/>
        </authorList>
    </citation>
    <scope>NUCLEOTIDE SEQUENCE [LARGE SCALE GENOMIC DNA]</scope>
    <source>
        <strain evidence="6 8">TUM18999</strain>
        <strain evidence="7 9">TUM20286</strain>
    </source>
</reference>
<dbReference type="AlphaFoldDB" id="A0A6J4E7S4"/>
<protein>
    <submittedName>
        <fullName evidence="6">Translocation/assembly module TamB</fullName>
    </submittedName>
</protein>
<evidence type="ECO:0000256" key="2">
    <source>
        <dbReference type="ARBA" id="ARBA00022692"/>
    </source>
</evidence>
<dbReference type="PANTHER" id="PTHR36985:SF1">
    <property type="entry name" value="TRANSLOCATION AND ASSEMBLY MODULE SUBUNIT TAMB"/>
    <property type="match status" value="1"/>
</dbReference>
<dbReference type="KEGG" id="ptw:TUM18999_36490"/>
<dbReference type="InterPro" id="IPR007452">
    <property type="entry name" value="TamB_C"/>
</dbReference>
<dbReference type="PANTHER" id="PTHR36985">
    <property type="entry name" value="TRANSLOCATION AND ASSEMBLY MODULE SUBUNIT TAMB"/>
    <property type="match status" value="1"/>
</dbReference>
<dbReference type="Proteomes" id="UP000509383">
    <property type="component" value="Chromosome"/>
</dbReference>
<accession>A0A6J4E7S4</accession>
<dbReference type="EMBL" id="BQKM01000011">
    <property type="protein sequence ID" value="GJN54534.1"/>
    <property type="molecule type" value="Genomic_DNA"/>
</dbReference>
<dbReference type="GO" id="GO:0005886">
    <property type="term" value="C:plasma membrane"/>
    <property type="evidence" value="ECO:0007669"/>
    <property type="project" value="InterPro"/>
</dbReference>
<evidence type="ECO:0000256" key="3">
    <source>
        <dbReference type="ARBA" id="ARBA00022989"/>
    </source>
</evidence>
<evidence type="ECO:0000313" key="9">
    <source>
        <dbReference type="Proteomes" id="UP001054892"/>
    </source>
</evidence>
<evidence type="ECO:0000256" key="1">
    <source>
        <dbReference type="ARBA" id="ARBA00004167"/>
    </source>
</evidence>
<keyword evidence="3" id="KW-1133">Transmembrane helix</keyword>
<keyword evidence="2" id="KW-0812">Transmembrane</keyword>
<evidence type="ECO:0000313" key="8">
    <source>
        <dbReference type="Proteomes" id="UP000509383"/>
    </source>
</evidence>
<gene>
    <name evidence="6" type="ORF">TUM18999_36490</name>
    <name evidence="7" type="ORF">TUM20286_42860</name>
</gene>
<dbReference type="Proteomes" id="UP001054892">
    <property type="component" value="Unassembled WGS sequence"/>
</dbReference>
<evidence type="ECO:0000259" key="5">
    <source>
        <dbReference type="Pfam" id="PF04357"/>
    </source>
</evidence>
<organism evidence="6 8">
    <name type="scientific">Pseudomonas tohonis</name>
    <dbReference type="NCBI Taxonomy" id="2725477"/>
    <lineage>
        <taxon>Bacteria</taxon>
        <taxon>Pseudomonadati</taxon>
        <taxon>Pseudomonadota</taxon>
        <taxon>Gammaproteobacteria</taxon>
        <taxon>Pseudomonadales</taxon>
        <taxon>Pseudomonadaceae</taxon>
        <taxon>Pseudomonas</taxon>
    </lineage>
</organism>
<dbReference type="EMBL" id="AP023189">
    <property type="protein sequence ID" value="BCG25458.1"/>
    <property type="molecule type" value="Genomic_DNA"/>
</dbReference>
<evidence type="ECO:0000313" key="7">
    <source>
        <dbReference type="EMBL" id="GJN54534.1"/>
    </source>
</evidence>
<proteinExistence type="predicted"/>
<keyword evidence="9" id="KW-1185">Reference proteome</keyword>
<evidence type="ECO:0000313" key="6">
    <source>
        <dbReference type="EMBL" id="BCG25458.1"/>
    </source>
</evidence>
<comment type="subcellular location">
    <subcellularLocation>
        <location evidence="1">Membrane</location>
        <topology evidence="1">Single-pass membrane protein</topology>
    </subcellularLocation>
</comment>
<dbReference type="GO" id="GO:0097347">
    <property type="term" value="C:TAM protein secretion complex"/>
    <property type="evidence" value="ECO:0007669"/>
    <property type="project" value="TreeGrafter"/>
</dbReference>
<name>A0A6J4E7S4_9PSED</name>